<feature type="region of interest" description="Disordered" evidence="1">
    <location>
        <begin position="71"/>
        <end position="213"/>
    </location>
</feature>
<feature type="non-terminal residue" evidence="2">
    <location>
        <position position="1"/>
    </location>
</feature>
<feature type="compositionally biased region" description="Polar residues" evidence="1">
    <location>
        <begin position="964"/>
        <end position="973"/>
    </location>
</feature>
<feature type="compositionally biased region" description="Basic and acidic residues" evidence="1">
    <location>
        <begin position="437"/>
        <end position="454"/>
    </location>
</feature>
<dbReference type="AlphaFoldDB" id="A0A420JA00"/>
<evidence type="ECO:0000256" key="1">
    <source>
        <dbReference type="SAM" id="MobiDB-lite"/>
    </source>
</evidence>
<feature type="compositionally biased region" description="Basic and acidic residues" evidence="1">
    <location>
        <begin position="461"/>
        <end position="471"/>
    </location>
</feature>
<protein>
    <submittedName>
        <fullName evidence="2">Uncharacterized protein</fullName>
    </submittedName>
</protein>
<dbReference type="STRING" id="62708.A0A420JA00"/>
<feature type="compositionally biased region" description="Basic and acidic residues" evidence="1">
    <location>
        <begin position="536"/>
        <end position="613"/>
    </location>
</feature>
<feature type="compositionally biased region" description="Low complexity" evidence="1">
    <location>
        <begin position="886"/>
        <end position="900"/>
    </location>
</feature>
<feature type="compositionally biased region" description="Polar residues" evidence="1">
    <location>
        <begin position="8"/>
        <end position="24"/>
    </location>
</feature>
<feature type="compositionally biased region" description="Low complexity" evidence="1">
    <location>
        <begin position="26"/>
        <end position="37"/>
    </location>
</feature>
<gene>
    <name evidence="2" type="ORF">GcM3_011027</name>
</gene>
<feature type="region of interest" description="Disordered" evidence="1">
    <location>
        <begin position="1"/>
        <end position="37"/>
    </location>
</feature>
<proteinExistence type="predicted"/>
<feature type="compositionally biased region" description="Basic and acidic residues" evidence="1">
    <location>
        <begin position="706"/>
        <end position="727"/>
    </location>
</feature>
<feature type="region of interest" description="Disordered" evidence="1">
    <location>
        <begin position="673"/>
        <end position="978"/>
    </location>
</feature>
<feature type="compositionally biased region" description="Polar residues" evidence="1">
    <location>
        <begin position="184"/>
        <end position="195"/>
    </location>
</feature>
<feature type="compositionally biased region" description="Polar residues" evidence="1">
    <location>
        <begin position="71"/>
        <end position="83"/>
    </location>
</feature>
<feature type="compositionally biased region" description="Basic and acidic residues" evidence="1">
    <location>
        <begin position="753"/>
        <end position="774"/>
    </location>
</feature>
<reference evidence="2 3" key="1">
    <citation type="journal article" date="2018" name="BMC Genomics">
        <title>Comparative genome analyses reveal sequence features reflecting distinct modes of host-adaptation between dicot and monocot powdery mildew.</title>
        <authorList>
            <person name="Wu Y."/>
            <person name="Ma X."/>
            <person name="Pan Z."/>
            <person name="Kale S.D."/>
            <person name="Song Y."/>
            <person name="King H."/>
            <person name="Zhang Q."/>
            <person name="Presley C."/>
            <person name="Deng X."/>
            <person name="Wei C.I."/>
            <person name="Xiao S."/>
        </authorList>
    </citation>
    <scope>NUCLEOTIDE SEQUENCE [LARGE SCALE GENOMIC DNA]</scope>
    <source>
        <strain evidence="2">UMSG3</strain>
    </source>
</reference>
<evidence type="ECO:0000313" key="3">
    <source>
        <dbReference type="Proteomes" id="UP000283383"/>
    </source>
</evidence>
<dbReference type="Proteomes" id="UP000283383">
    <property type="component" value="Unassembled WGS sequence"/>
</dbReference>
<feature type="compositionally biased region" description="Basic and acidic residues" evidence="1">
    <location>
        <begin position="855"/>
        <end position="867"/>
    </location>
</feature>
<comment type="caution">
    <text evidence="2">The sequence shown here is derived from an EMBL/GenBank/DDBJ whole genome shotgun (WGS) entry which is preliminary data.</text>
</comment>
<feature type="compositionally biased region" description="Low complexity" evidence="1">
    <location>
        <begin position="167"/>
        <end position="183"/>
    </location>
</feature>
<feature type="compositionally biased region" description="Basic and acidic residues" evidence="1">
    <location>
        <begin position="785"/>
        <end position="800"/>
    </location>
</feature>
<feature type="compositionally biased region" description="Basic and acidic residues" evidence="1">
    <location>
        <begin position="673"/>
        <end position="699"/>
    </location>
</feature>
<feature type="compositionally biased region" description="Basic and acidic residues" evidence="1">
    <location>
        <begin position="832"/>
        <end position="842"/>
    </location>
</feature>
<dbReference type="EMBL" id="MCBQ01001114">
    <property type="protein sequence ID" value="RKF83625.1"/>
    <property type="molecule type" value="Genomic_DNA"/>
</dbReference>
<evidence type="ECO:0000313" key="2">
    <source>
        <dbReference type="EMBL" id="RKF83625.1"/>
    </source>
</evidence>
<feature type="compositionally biased region" description="Basic and acidic residues" evidence="1">
    <location>
        <begin position="909"/>
        <end position="933"/>
    </location>
</feature>
<feature type="compositionally biased region" description="Basic and acidic residues" evidence="1">
    <location>
        <begin position="517"/>
        <end position="527"/>
    </location>
</feature>
<feature type="region of interest" description="Disordered" evidence="1">
    <location>
        <begin position="246"/>
        <end position="613"/>
    </location>
</feature>
<feature type="compositionally biased region" description="Basic and acidic residues" evidence="1">
    <location>
        <begin position="361"/>
        <end position="378"/>
    </location>
</feature>
<accession>A0A420JA00</accession>
<feature type="compositionally biased region" description="Basic and acidic residues" evidence="1">
    <location>
        <begin position="479"/>
        <end position="506"/>
    </location>
</feature>
<organism evidence="2 3">
    <name type="scientific">Golovinomyces cichoracearum</name>
    <dbReference type="NCBI Taxonomy" id="62708"/>
    <lineage>
        <taxon>Eukaryota</taxon>
        <taxon>Fungi</taxon>
        <taxon>Dikarya</taxon>
        <taxon>Ascomycota</taxon>
        <taxon>Pezizomycotina</taxon>
        <taxon>Leotiomycetes</taxon>
        <taxon>Erysiphales</taxon>
        <taxon>Erysiphaceae</taxon>
        <taxon>Golovinomyces</taxon>
    </lineage>
</organism>
<feature type="compositionally biased region" description="Basic and acidic residues" evidence="1">
    <location>
        <begin position="414"/>
        <end position="426"/>
    </location>
</feature>
<keyword evidence="3" id="KW-1185">Reference proteome</keyword>
<sequence>ETAENLEITENSENAENVETTENLESTENAENVETAETTNMTQMIENGGTCDECSALVLRETPKAVPLSTLVQPFSNPQTGLQVQRKERQRIPPGGTTRGLPGEATHQNVQKPMKKKINDQKNRKVVSMTKSMPVKKAETKTSKISPNKSDKIDRPPISRGLSILFTRQTRSRSTSQGRSSTTPKLNSRRQSISEGTIVPSPHSRLPSKDPEVFVKKAKLRDIPTIPQAKPDQKSKDLFVEKAGVSLKSTKKEFNNPESSGQKVKSKESNIMGVSSTGSPRPLLTRQPRPRNPGFGDILNGFLSSKSRPQRKSRDPDTMTDSHELRRRDLKLKQSNSEGSDTKKMGAVNHVHQVPGNTAARDSRSSREAGKTKEKEEVAQAARRALGAESGEAWKDSKRDAAEISKNIRKAKKMAAEKDALEKEAAENYQKNRKAKREADQDTRRARKSEKEVADTAPRVRRTEREVIEKELAEEELAEASRKTQRTRKEVDKDTRRSRKAEKEASEEAAETSRSLQRAEREADKAARRARRARRAEREIAEREAAEKEAAEEAAETSRRLHRAEREADKAARRARKAEREAAEREAAEREAAEEAAEFARRTRRADREAAEKEMIEKELAETFQKTRRIEKEVNKDFRRARKVERDRAEKEAAEEAAETALRLQRAEREADKAARRARKAEREAAEKAAEIEAAETARRVRKADRKAVNDARRTQRAEKRVTKAEAGENEVISGTHRAKGERYKWHQGSENPRPEEEQARKTTRRDLKSKENTQQEIFESSNGHAEKHFSHREKSERRREHIGRHKSVSQVPQTDEERRRRCEGQSASRTLNEDIILRHSESVISGDENQISEKSLELKPLRDKQSSRQNRSPHLHSKINLYVQEASDANSSVESSSAVFDTDEPGLIDERENGDSRKSRKSRCDETEENRAKGRKRRETKFKNEASKNFFEGLKDEKRPSRRNSTYVSPRTLSPRGGLLSRWRKMAGI</sequence>
<feature type="compositionally biased region" description="Basic and acidic residues" evidence="1">
    <location>
        <begin position="312"/>
        <end position="327"/>
    </location>
</feature>
<name>A0A420JA00_9PEZI</name>
<feature type="compositionally biased region" description="Polar residues" evidence="1">
    <location>
        <begin position="775"/>
        <end position="784"/>
    </location>
</feature>
<feature type="compositionally biased region" description="Basic and acidic residues" evidence="1">
    <location>
        <begin position="392"/>
        <end position="403"/>
    </location>
</feature>